<dbReference type="SUPFAM" id="SSF51412">
    <property type="entry name" value="Inosine monophosphate dehydrogenase (IMPDH)"/>
    <property type="match status" value="1"/>
</dbReference>
<evidence type="ECO:0000313" key="5">
    <source>
        <dbReference type="Proteomes" id="UP001148786"/>
    </source>
</evidence>
<keyword evidence="2" id="KW-0288">FMN</keyword>
<dbReference type="GO" id="GO:0018580">
    <property type="term" value="F:nitronate monooxygenase activity"/>
    <property type="evidence" value="ECO:0007669"/>
    <property type="project" value="InterPro"/>
</dbReference>
<keyword evidence="5" id="KW-1185">Reference proteome</keyword>
<sequence>MPSSDPVFSTALTRLFKINHPVMLAGMNVAAGPKLAAAVTNSGGIGVIGGVRQSPKFLKGSIQELKAHLEDKDAPFGVDLLLPQVGGSARKTNKDYTSGQLPELIDVIIQGGAKLFVCAVGVPPKWAVDKLHAAGIPLLAPGLDRNFVMNPLSKHVSKALAQGVDIICAQGGEGGGHTGDTPFSILIPAVADLCKNTRSPLTGEPVIVVAAGGIADGRGLAAALAYGASGVWVGTRFVASVEAGAPKKHKEQVLTAGYDDIIRTLVYSGRPMSVRKTPYVDEWETKRSQELQDLVSQGKIPHDVELQQHPERSLEGRSCKLFYGQCVDELVSTAAKTLNTAASLQIARAKL</sequence>
<dbReference type="InterPro" id="IPR013785">
    <property type="entry name" value="Aldolase_TIM"/>
</dbReference>
<gene>
    <name evidence="4" type="ORF">NLJ89_g5625</name>
</gene>
<evidence type="ECO:0000256" key="3">
    <source>
        <dbReference type="ARBA" id="ARBA00023002"/>
    </source>
</evidence>
<dbReference type="PANTHER" id="PTHR32332:SF31">
    <property type="entry name" value="2-NITROPROPANE DIOXYGENASE FAMILY, PUTATIVE (AFU_ORTHOLOGUE AFUA_2G09850)-RELATED"/>
    <property type="match status" value="1"/>
</dbReference>
<name>A0A9W8MTF8_9AGAR</name>
<dbReference type="PANTHER" id="PTHR32332">
    <property type="entry name" value="2-NITROPROPANE DIOXYGENASE"/>
    <property type="match status" value="1"/>
</dbReference>
<dbReference type="Gene3D" id="3.20.20.70">
    <property type="entry name" value="Aldolase class I"/>
    <property type="match status" value="1"/>
</dbReference>
<dbReference type="Proteomes" id="UP001148786">
    <property type="component" value="Unassembled WGS sequence"/>
</dbReference>
<dbReference type="CDD" id="cd04730">
    <property type="entry name" value="NPD_like"/>
    <property type="match status" value="1"/>
</dbReference>
<dbReference type="EMBL" id="JANKHO010000540">
    <property type="protein sequence ID" value="KAJ3508669.1"/>
    <property type="molecule type" value="Genomic_DNA"/>
</dbReference>
<dbReference type="OrthoDB" id="10265891at2759"/>
<dbReference type="AlphaFoldDB" id="A0A9W8MTF8"/>
<keyword evidence="1" id="KW-0285">Flavoprotein</keyword>
<reference evidence="4" key="1">
    <citation type="submission" date="2022-07" db="EMBL/GenBank/DDBJ databases">
        <title>Genome Sequence of Agrocybe chaxingu.</title>
        <authorList>
            <person name="Buettner E."/>
        </authorList>
    </citation>
    <scope>NUCLEOTIDE SEQUENCE</scope>
    <source>
        <strain evidence="4">MP-N11</strain>
    </source>
</reference>
<accession>A0A9W8MTF8</accession>
<protein>
    <recommendedName>
        <fullName evidence="6">Nitronate monooxygenase domain-containing protein</fullName>
    </recommendedName>
</protein>
<comment type="caution">
    <text evidence="4">The sequence shown here is derived from an EMBL/GenBank/DDBJ whole genome shotgun (WGS) entry which is preliminary data.</text>
</comment>
<evidence type="ECO:0000313" key="4">
    <source>
        <dbReference type="EMBL" id="KAJ3508669.1"/>
    </source>
</evidence>
<organism evidence="4 5">
    <name type="scientific">Agrocybe chaxingu</name>
    <dbReference type="NCBI Taxonomy" id="84603"/>
    <lineage>
        <taxon>Eukaryota</taxon>
        <taxon>Fungi</taxon>
        <taxon>Dikarya</taxon>
        <taxon>Basidiomycota</taxon>
        <taxon>Agaricomycotina</taxon>
        <taxon>Agaricomycetes</taxon>
        <taxon>Agaricomycetidae</taxon>
        <taxon>Agaricales</taxon>
        <taxon>Agaricineae</taxon>
        <taxon>Strophariaceae</taxon>
        <taxon>Agrocybe</taxon>
    </lineage>
</organism>
<proteinExistence type="predicted"/>
<dbReference type="Pfam" id="PF03060">
    <property type="entry name" value="NMO"/>
    <property type="match status" value="1"/>
</dbReference>
<keyword evidence="3" id="KW-0560">Oxidoreductase</keyword>
<evidence type="ECO:0008006" key="6">
    <source>
        <dbReference type="Google" id="ProtNLM"/>
    </source>
</evidence>
<evidence type="ECO:0000256" key="2">
    <source>
        <dbReference type="ARBA" id="ARBA00022643"/>
    </source>
</evidence>
<dbReference type="InterPro" id="IPR004136">
    <property type="entry name" value="NMO"/>
</dbReference>
<evidence type="ECO:0000256" key="1">
    <source>
        <dbReference type="ARBA" id="ARBA00022630"/>
    </source>
</evidence>